<dbReference type="Proteomes" id="UP000838763">
    <property type="component" value="Unassembled WGS sequence"/>
</dbReference>
<name>A0A9P1H0N9_9PEZI</name>
<dbReference type="AlphaFoldDB" id="A0A9P1H0N9"/>
<comment type="caution">
    <text evidence="1">The sequence shown here is derived from an EMBL/GenBank/DDBJ whole genome shotgun (WGS) entry which is preliminary data.</text>
</comment>
<evidence type="ECO:0000313" key="1">
    <source>
        <dbReference type="EMBL" id="CAI4213289.1"/>
    </source>
</evidence>
<organism evidence="1 2">
    <name type="scientific">Parascedosporium putredinis</name>
    <dbReference type="NCBI Taxonomy" id="1442378"/>
    <lineage>
        <taxon>Eukaryota</taxon>
        <taxon>Fungi</taxon>
        <taxon>Dikarya</taxon>
        <taxon>Ascomycota</taxon>
        <taxon>Pezizomycotina</taxon>
        <taxon>Sordariomycetes</taxon>
        <taxon>Hypocreomycetidae</taxon>
        <taxon>Microascales</taxon>
        <taxon>Microascaceae</taxon>
        <taxon>Parascedosporium</taxon>
    </lineage>
</organism>
<evidence type="ECO:0000313" key="2">
    <source>
        <dbReference type="Proteomes" id="UP000838763"/>
    </source>
</evidence>
<keyword evidence="2" id="KW-1185">Reference proteome</keyword>
<accession>A0A9P1H0N9</accession>
<dbReference type="EMBL" id="CALLCH030000007">
    <property type="protein sequence ID" value="CAI4213289.1"/>
    <property type="molecule type" value="Genomic_DNA"/>
</dbReference>
<protein>
    <submittedName>
        <fullName evidence="1">Uncharacterized protein</fullName>
    </submittedName>
</protein>
<sequence length="127" mass="14232">MPFPLFSALDYEATIERILENAGGVEDEQNGPDVLGQKNEHEGGSLFHLAGRLAANVAQCSKSEPTDNCINTVWHEEPLKGRLQDPVPYDQVLWRKTDNLSLNRSPPKRLLWAALRTNMLRRAVAIV</sequence>
<gene>
    <name evidence="1" type="ORF">PPNO1_LOCUS3037</name>
</gene>
<proteinExistence type="predicted"/>
<reference evidence="1" key="1">
    <citation type="submission" date="2022-11" db="EMBL/GenBank/DDBJ databases">
        <authorList>
            <person name="Scott C."/>
            <person name="Bruce N."/>
        </authorList>
    </citation>
    <scope>NUCLEOTIDE SEQUENCE</scope>
</reference>